<evidence type="ECO:0000256" key="1">
    <source>
        <dbReference type="SAM" id="Phobius"/>
    </source>
</evidence>
<dbReference type="SUPFAM" id="SSF82866">
    <property type="entry name" value="Multidrug efflux transporter AcrB transmembrane domain"/>
    <property type="match status" value="1"/>
</dbReference>
<keyword evidence="1" id="KW-1133">Transmembrane helix</keyword>
<dbReference type="Pfam" id="PF00873">
    <property type="entry name" value="ACR_tran"/>
    <property type="match status" value="1"/>
</dbReference>
<dbReference type="PANTHER" id="PTHR32063:SF14">
    <property type="entry name" value="BLL4319 PROTEIN"/>
    <property type="match status" value="1"/>
</dbReference>
<dbReference type="InterPro" id="IPR001036">
    <property type="entry name" value="Acrflvin-R"/>
</dbReference>
<dbReference type="GO" id="GO:0042910">
    <property type="term" value="F:xenobiotic transmembrane transporter activity"/>
    <property type="evidence" value="ECO:0007669"/>
    <property type="project" value="TreeGrafter"/>
</dbReference>
<dbReference type="PANTHER" id="PTHR32063">
    <property type="match status" value="1"/>
</dbReference>
<dbReference type="Gene3D" id="3.30.70.1320">
    <property type="entry name" value="Multidrug efflux transporter AcrB pore domain like"/>
    <property type="match status" value="1"/>
</dbReference>
<proteinExistence type="predicted"/>
<feature type="transmembrane region" description="Helical" evidence="1">
    <location>
        <begin position="12"/>
        <end position="29"/>
    </location>
</feature>
<dbReference type="Gene3D" id="1.20.1640.10">
    <property type="entry name" value="Multidrug efflux transporter AcrB transmembrane domain"/>
    <property type="match status" value="1"/>
</dbReference>
<dbReference type="Gene3D" id="3.30.70.1430">
    <property type="entry name" value="Multidrug efflux transporter AcrB pore domain"/>
    <property type="match status" value="1"/>
</dbReference>
<dbReference type="EMBL" id="UINC01054990">
    <property type="protein sequence ID" value="SVB73366.1"/>
    <property type="molecule type" value="Genomic_DNA"/>
</dbReference>
<gene>
    <name evidence="2" type="ORF">METZ01_LOCUS226220</name>
</gene>
<evidence type="ECO:0000313" key="2">
    <source>
        <dbReference type="EMBL" id="SVB73366.1"/>
    </source>
</evidence>
<feature type="transmembrane region" description="Helical" evidence="1">
    <location>
        <begin position="388"/>
        <end position="406"/>
    </location>
</feature>
<protein>
    <recommendedName>
        <fullName evidence="3">SSD domain-containing protein</fullName>
    </recommendedName>
</protein>
<dbReference type="SUPFAM" id="SSF82714">
    <property type="entry name" value="Multidrug efflux transporter AcrB TolC docking domain, DN and DC subdomains"/>
    <property type="match status" value="1"/>
</dbReference>
<sequence>MILSDICIKRPVFATVISMILVVFGVFAFERLAIREYPDIDAPKVSVITLYKGASAQIVETQVTQLIESAIAGIEGIRQVTSKSREERSQVDIEFTLRRDVDDAANDVRDKVSAIIGKLPIDVETPIVSKVEGDASPMLWIALSSDEWDAVQLSDYSDRFLVDRLSVVPGVAAVIIGGERRPAMRIWLDRREMAARSITVQGVEQALLAQNVELPSGRIESSLREFTVRTDSGLITPDEFSELVLKEKDGYLVRLGEIAEVQLGTEEMRYEVRANGEAAIGLGVVKQSKANELEIAEGIYEELDVIRPALPRQIRMWVAFDKSRFVDASINEVFHALGIALCLVVGVIFIFLRSLRATLIPAIAIPVSLTASFMVLAVMGYSLNVLTLLAYVLAVGLVVDDAIVVLENIH</sequence>
<dbReference type="SUPFAM" id="SSF82693">
    <property type="entry name" value="Multidrug efflux transporter AcrB pore domain, PN1, PN2, PC1 and PC2 subdomains"/>
    <property type="match status" value="2"/>
</dbReference>
<keyword evidence="1" id="KW-0472">Membrane</keyword>
<dbReference type="GO" id="GO:0005886">
    <property type="term" value="C:plasma membrane"/>
    <property type="evidence" value="ECO:0007669"/>
    <property type="project" value="TreeGrafter"/>
</dbReference>
<feature type="transmembrane region" description="Helical" evidence="1">
    <location>
        <begin position="359"/>
        <end position="382"/>
    </location>
</feature>
<organism evidence="2">
    <name type="scientific">marine metagenome</name>
    <dbReference type="NCBI Taxonomy" id="408172"/>
    <lineage>
        <taxon>unclassified sequences</taxon>
        <taxon>metagenomes</taxon>
        <taxon>ecological metagenomes</taxon>
    </lineage>
</organism>
<name>A0A382GDQ9_9ZZZZ</name>
<keyword evidence="1" id="KW-0812">Transmembrane</keyword>
<feature type="transmembrane region" description="Helical" evidence="1">
    <location>
        <begin position="333"/>
        <end position="352"/>
    </location>
</feature>
<feature type="non-terminal residue" evidence="2">
    <location>
        <position position="410"/>
    </location>
</feature>
<dbReference type="AlphaFoldDB" id="A0A382GDQ9"/>
<reference evidence="2" key="1">
    <citation type="submission" date="2018-05" db="EMBL/GenBank/DDBJ databases">
        <authorList>
            <person name="Lanie J.A."/>
            <person name="Ng W.-L."/>
            <person name="Kazmierczak K.M."/>
            <person name="Andrzejewski T.M."/>
            <person name="Davidsen T.M."/>
            <person name="Wayne K.J."/>
            <person name="Tettelin H."/>
            <person name="Glass J.I."/>
            <person name="Rusch D."/>
            <person name="Podicherti R."/>
            <person name="Tsui H.-C.T."/>
            <person name="Winkler M.E."/>
        </authorList>
    </citation>
    <scope>NUCLEOTIDE SEQUENCE</scope>
</reference>
<dbReference type="Gene3D" id="3.30.2090.10">
    <property type="entry name" value="Multidrug efflux transporter AcrB TolC docking domain, DN and DC subdomains"/>
    <property type="match status" value="1"/>
</dbReference>
<dbReference type="PRINTS" id="PR00702">
    <property type="entry name" value="ACRIFLAVINRP"/>
</dbReference>
<accession>A0A382GDQ9</accession>
<dbReference type="InterPro" id="IPR027463">
    <property type="entry name" value="AcrB_DN_DC_subdom"/>
</dbReference>
<evidence type="ECO:0008006" key="3">
    <source>
        <dbReference type="Google" id="ProtNLM"/>
    </source>
</evidence>